<dbReference type="PANTHER" id="PTHR46696">
    <property type="entry name" value="P450, PUTATIVE (EUROFUNG)-RELATED"/>
    <property type="match status" value="1"/>
</dbReference>
<name>A0AA91LZB9_9MYCO</name>
<dbReference type="GO" id="GO:0005506">
    <property type="term" value="F:iron ion binding"/>
    <property type="evidence" value="ECO:0007669"/>
    <property type="project" value="InterPro"/>
</dbReference>
<dbReference type="GO" id="GO:0036199">
    <property type="term" value="F:cholest-4-en-3-one 26-monooxygenase activity"/>
    <property type="evidence" value="ECO:0007669"/>
    <property type="project" value="TreeGrafter"/>
</dbReference>
<dbReference type="PRINTS" id="PR00359">
    <property type="entry name" value="BP450"/>
</dbReference>
<comment type="similarity">
    <text evidence="2">Belongs to the cytochrome P450 family.</text>
</comment>
<dbReference type="Gene3D" id="1.10.630.10">
    <property type="entry name" value="Cytochrome P450"/>
    <property type="match status" value="1"/>
</dbReference>
<comment type="cofactor">
    <cofactor evidence="1">
        <name>heme</name>
        <dbReference type="ChEBI" id="CHEBI:30413"/>
    </cofactor>
</comment>
<dbReference type="PANTHER" id="PTHR46696:SF4">
    <property type="entry name" value="BIOTIN BIOSYNTHESIS CYTOCHROME P450"/>
    <property type="match status" value="1"/>
</dbReference>
<evidence type="ECO:0000313" key="9">
    <source>
        <dbReference type="Proteomes" id="UP000192441"/>
    </source>
</evidence>
<reference evidence="8 9" key="1">
    <citation type="submission" date="2016-12" db="EMBL/GenBank/DDBJ databases">
        <title>The new phylogeny of genus Mycobacterium.</title>
        <authorList>
            <person name="Tortoli E."/>
            <person name="Trovato A."/>
            <person name="Cirillo D.M."/>
        </authorList>
    </citation>
    <scope>NUCLEOTIDE SEQUENCE [LARGE SCALE GENOMIC DNA]</scope>
    <source>
        <strain evidence="8 9">DSM 44624</strain>
    </source>
</reference>
<evidence type="ECO:0000256" key="3">
    <source>
        <dbReference type="ARBA" id="ARBA00022617"/>
    </source>
</evidence>
<dbReference type="GO" id="GO:0006707">
    <property type="term" value="P:cholesterol catabolic process"/>
    <property type="evidence" value="ECO:0007669"/>
    <property type="project" value="TreeGrafter"/>
</dbReference>
<keyword evidence="5" id="KW-0560">Oxidoreductase</keyword>
<evidence type="ECO:0000256" key="1">
    <source>
        <dbReference type="ARBA" id="ARBA00001971"/>
    </source>
</evidence>
<evidence type="ECO:0000313" key="8">
    <source>
        <dbReference type="EMBL" id="ORA40328.1"/>
    </source>
</evidence>
<dbReference type="GO" id="GO:0020037">
    <property type="term" value="F:heme binding"/>
    <property type="evidence" value="ECO:0007669"/>
    <property type="project" value="InterPro"/>
</dbReference>
<accession>A0AA91LZB9</accession>
<sequence>MTTAAIDLSDPAIWQSGFPHEVFTRLRQESPIIHHEYAELVQRDFWVCTKHRHVVRIHRDTDSFTATDGPLIQALDTFSSYPSIINMDPPDVNKRRKILSGAFTPRAISKLEAGIRERAKKMVDELYASGGGDWVTQVAGHLPMTVIGDIVGIPEADRPRIFTLIDDIIMSKSPTSRIKPEDEPGIYMQIFEYASALTAEKRRNPTDDIWSTLCAAIATDDDGNRYALEQNELEVFFFVLSLAGADTSKNALTAGLQAFIDNPDQLERYRSDESVRTSAVEEVLRWTSPIAFWVRGAKTDLEMDGQTIPAGSRVVSMIASANRDEDVFPDPFTFDISRADNPHVTFGGGGPHYCLGAMLARAEIRAAFDELLTRPARMTIGEPTATYPNLGLNMYVYEHLPIEFSK</sequence>
<evidence type="ECO:0000256" key="6">
    <source>
        <dbReference type="ARBA" id="ARBA00023004"/>
    </source>
</evidence>
<protein>
    <submittedName>
        <fullName evidence="8">Cytochrome</fullName>
    </submittedName>
</protein>
<proteinExistence type="inferred from homology"/>
<evidence type="ECO:0000256" key="5">
    <source>
        <dbReference type="ARBA" id="ARBA00023002"/>
    </source>
</evidence>
<dbReference type="AlphaFoldDB" id="A0AA91LZB9"/>
<comment type="caution">
    <text evidence="8">The sequence shown here is derived from an EMBL/GenBank/DDBJ whole genome shotgun (WGS) entry which is preliminary data.</text>
</comment>
<evidence type="ECO:0000256" key="4">
    <source>
        <dbReference type="ARBA" id="ARBA00022723"/>
    </source>
</evidence>
<gene>
    <name evidence="8" type="ORF">BST20_07215</name>
</gene>
<keyword evidence="3" id="KW-0349">Heme</keyword>
<dbReference type="SUPFAM" id="SSF48264">
    <property type="entry name" value="Cytochrome P450"/>
    <property type="match status" value="1"/>
</dbReference>
<dbReference type="GO" id="GO:0008395">
    <property type="term" value="F:steroid hydroxylase activity"/>
    <property type="evidence" value="ECO:0007669"/>
    <property type="project" value="TreeGrafter"/>
</dbReference>
<dbReference type="Pfam" id="PF00067">
    <property type="entry name" value="p450"/>
    <property type="match status" value="1"/>
</dbReference>
<dbReference type="RefSeq" id="WP_083130721.1">
    <property type="nucleotide sequence ID" value="NZ_JACKTX010000019.1"/>
</dbReference>
<dbReference type="Proteomes" id="UP000192441">
    <property type="component" value="Unassembled WGS sequence"/>
</dbReference>
<dbReference type="InterPro" id="IPR036396">
    <property type="entry name" value="Cyt_P450_sf"/>
</dbReference>
<organism evidence="8 9">
    <name type="scientific">Mycobacterium branderi</name>
    <dbReference type="NCBI Taxonomy" id="43348"/>
    <lineage>
        <taxon>Bacteria</taxon>
        <taxon>Bacillati</taxon>
        <taxon>Actinomycetota</taxon>
        <taxon>Actinomycetes</taxon>
        <taxon>Mycobacteriales</taxon>
        <taxon>Mycobacteriaceae</taxon>
        <taxon>Mycobacterium</taxon>
    </lineage>
</organism>
<keyword evidence="6" id="KW-0408">Iron</keyword>
<evidence type="ECO:0000256" key="7">
    <source>
        <dbReference type="ARBA" id="ARBA00023033"/>
    </source>
</evidence>
<dbReference type="InterPro" id="IPR001128">
    <property type="entry name" value="Cyt_P450"/>
</dbReference>
<keyword evidence="4" id="KW-0479">Metal-binding</keyword>
<dbReference type="InterPro" id="IPR002397">
    <property type="entry name" value="Cyt_P450_B"/>
</dbReference>
<dbReference type="EMBL" id="MVHM01000002">
    <property type="protein sequence ID" value="ORA40328.1"/>
    <property type="molecule type" value="Genomic_DNA"/>
</dbReference>
<evidence type="ECO:0000256" key="2">
    <source>
        <dbReference type="ARBA" id="ARBA00010617"/>
    </source>
</evidence>
<keyword evidence="7" id="KW-0503">Monooxygenase</keyword>